<dbReference type="Proteomes" id="UP001152607">
    <property type="component" value="Unassembled WGS sequence"/>
</dbReference>
<evidence type="ECO:0000313" key="2">
    <source>
        <dbReference type="EMBL" id="CAI6250786.1"/>
    </source>
</evidence>
<protein>
    <submittedName>
        <fullName evidence="2">Uncharacterized protein</fullName>
    </submittedName>
</protein>
<proteinExistence type="predicted"/>
<dbReference type="EMBL" id="CAOQHR010000001">
    <property type="protein sequence ID" value="CAI6250786.1"/>
    <property type="molecule type" value="Genomic_DNA"/>
</dbReference>
<name>A0A9W4U2E5_9PLEO</name>
<dbReference type="AlphaFoldDB" id="A0A9W4U2E5"/>
<feature type="transmembrane region" description="Helical" evidence="1">
    <location>
        <begin position="44"/>
        <end position="61"/>
    </location>
</feature>
<keyword evidence="3" id="KW-1185">Reference proteome</keyword>
<accession>A0A9W4U2E5</accession>
<sequence length="119" mass="13830">MGAVPDVESLPLCQSTWAGRGRIARHYPPPLVEKRQCNDDMMRPNTQLLGFFFFWIGIWYAQKTVTRKHEREGGWEAHPSSHMVSTPRAGNVFLFILTARACTPVYWTFQEHRVLEDPR</sequence>
<keyword evidence="1" id="KW-0812">Transmembrane</keyword>
<keyword evidence="1" id="KW-1133">Transmembrane helix</keyword>
<keyword evidence="1" id="KW-0472">Membrane</keyword>
<comment type="caution">
    <text evidence="2">The sequence shown here is derived from an EMBL/GenBank/DDBJ whole genome shotgun (WGS) entry which is preliminary data.</text>
</comment>
<evidence type="ECO:0000256" key="1">
    <source>
        <dbReference type="SAM" id="Phobius"/>
    </source>
</evidence>
<gene>
    <name evidence="2" type="ORF">PDIGIT_LOCUS963</name>
</gene>
<organism evidence="2 3">
    <name type="scientific">Periconia digitata</name>
    <dbReference type="NCBI Taxonomy" id="1303443"/>
    <lineage>
        <taxon>Eukaryota</taxon>
        <taxon>Fungi</taxon>
        <taxon>Dikarya</taxon>
        <taxon>Ascomycota</taxon>
        <taxon>Pezizomycotina</taxon>
        <taxon>Dothideomycetes</taxon>
        <taxon>Pleosporomycetidae</taxon>
        <taxon>Pleosporales</taxon>
        <taxon>Massarineae</taxon>
        <taxon>Periconiaceae</taxon>
        <taxon>Periconia</taxon>
    </lineage>
</organism>
<reference evidence="2" key="1">
    <citation type="submission" date="2023-01" db="EMBL/GenBank/DDBJ databases">
        <authorList>
            <person name="Van Ghelder C."/>
            <person name="Rancurel C."/>
        </authorList>
    </citation>
    <scope>NUCLEOTIDE SEQUENCE</scope>
    <source>
        <strain evidence="2">CNCM I-4278</strain>
    </source>
</reference>
<evidence type="ECO:0000313" key="3">
    <source>
        <dbReference type="Proteomes" id="UP001152607"/>
    </source>
</evidence>